<keyword evidence="6 8" id="KW-0472">Membrane</keyword>
<dbReference type="EMBL" id="NAJL01000038">
    <property type="protein sequence ID" value="TKA25077.1"/>
    <property type="molecule type" value="Genomic_DNA"/>
</dbReference>
<evidence type="ECO:0000256" key="5">
    <source>
        <dbReference type="ARBA" id="ARBA00023034"/>
    </source>
</evidence>
<evidence type="ECO:0000256" key="4">
    <source>
        <dbReference type="ARBA" id="ARBA00022989"/>
    </source>
</evidence>
<comment type="subcellular location">
    <subcellularLocation>
        <location evidence="1">Endomembrane system</location>
        <topology evidence="1">Multi-pass membrane protein</topology>
    </subcellularLocation>
    <subcellularLocation>
        <location evidence="2">Golgi apparatus membrane</location>
    </subcellularLocation>
</comment>
<keyword evidence="11" id="KW-1185">Reference proteome</keyword>
<dbReference type="InterPro" id="IPR045891">
    <property type="entry name" value="ZIP9"/>
</dbReference>
<name>A0A4U0TSJ1_9PEZI</name>
<organism evidence="10 11">
    <name type="scientific">Salinomyces thailandicus</name>
    <dbReference type="NCBI Taxonomy" id="706561"/>
    <lineage>
        <taxon>Eukaryota</taxon>
        <taxon>Fungi</taxon>
        <taxon>Dikarya</taxon>
        <taxon>Ascomycota</taxon>
        <taxon>Pezizomycotina</taxon>
        <taxon>Dothideomycetes</taxon>
        <taxon>Dothideomycetidae</taxon>
        <taxon>Mycosphaerellales</taxon>
        <taxon>Teratosphaeriaceae</taxon>
        <taxon>Salinomyces</taxon>
    </lineage>
</organism>
<feature type="transmembrane region" description="Helical" evidence="8">
    <location>
        <begin position="357"/>
        <end position="376"/>
    </location>
</feature>
<dbReference type="GO" id="GO:0006829">
    <property type="term" value="P:zinc ion transport"/>
    <property type="evidence" value="ECO:0007669"/>
    <property type="project" value="InterPro"/>
</dbReference>
<evidence type="ECO:0000313" key="11">
    <source>
        <dbReference type="Proteomes" id="UP000308549"/>
    </source>
</evidence>
<sequence>MWAGLFTLLFLCAVMGGASFAAGSLPLSFSLSSRQLRLLTALGTGVLVGTSLIVIIPEGVETLYSAGGASHGHQERGLSVTRRGNENSWVAAPEVPHLAPRSSLARLARADVGSPVKEMDGLVTDGLVTSPGHDFDTTEVKVQRNAQASTSARMPVKTRAGFVTGPDDGFDTAEDGTKLTASGSDFTITPADQATSPNSPPNTEGHPENHARDPHTWVGLSLITGFILMYLIDTLPRQAVRAAPPRRFSISLNAFSLSRTNTRNTSPNDPSTTHEPPTPTFGQFSDSHKSTARPASTTLGLVIHAAADGIALGASSTTTARLTFIIFLALLIHKAPAAFGLTSVLLKQGLSKRAARFHLLIFSLAAPAGALVTWSAAHLLGYAEAADGSKNGDKQFAVGVLLLFSAGTFLYVAMHTMQSAADPHHGAPDDANNDEGFHPNGYAHVGVDDIYTSQSRAPQERQGSTGGVLETAVTVAGMILPLLTVWGHAGH</sequence>
<accession>A0A4U0TSJ1</accession>
<evidence type="ECO:0000256" key="3">
    <source>
        <dbReference type="ARBA" id="ARBA00022692"/>
    </source>
</evidence>
<evidence type="ECO:0000256" key="1">
    <source>
        <dbReference type="ARBA" id="ARBA00004127"/>
    </source>
</evidence>
<evidence type="ECO:0000256" key="6">
    <source>
        <dbReference type="ARBA" id="ARBA00023136"/>
    </source>
</evidence>
<keyword evidence="4 8" id="KW-1133">Transmembrane helix</keyword>
<feature type="transmembrane region" description="Helical" evidence="8">
    <location>
        <begin position="396"/>
        <end position="414"/>
    </location>
</feature>
<feature type="region of interest" description="Disordered" evidence="7">
    <location>
        <begin position="259"/>
        <end position="292"/>
    </location>
</feature>
<dbReference type="Pfam" id="PF02535">
    <property type="entry name" value="Zip"/>
    <property type="match status" value="1"/>
</dbReference>
<evidence type="ECO:0000256" key="2">
    <source>
        <dbReference type="ARBA" id="ARBA00004394"/>
    </source>
</evidence>
<feature type="transmembrane region" description="Helical" evidence="8">
    <location>
        <begin position="37"/>
        <end position="56"/>
    </location>
</feature>
<protein>
    <submittedName>
        <fullName evidence="10">Uncharacterized protein</fullName>
    </submittedName>
</protein>
<gene>
    <name evidence="10" type="ORF">B0A50_06142</name>
</gene>
<feature type="transmembrane region" description="Helical" evidence="8">
    <location>
        <begin position="322"/>
        <end position="345"/>
    </location>
</feature>
<dbReference type="GO" id="GO:0046873">
    <property type="term" value="F:metal ion transmembrane transporter activity"/>
    <property type="evidence" value="ECO:0007669"/>
    <property type="project" value="InterPro"/>
</dbReference>
<feature type="compositionally biased region" description="Polar residues" evidence="7">
    <location>
        <begin position="179"/>
        <end position="197"/>
    </location>
</feature>
<dbReference type="GO" id="GO:0000139">
    <property type="term" value="C:Golgi membrane"/>
    <property type="evidence" value="ECO:0007669"/>
    <property type="project" value="UniProtKB-SubCell"/>
</dbReference>
<feature type="compositionally biased region" description="Polar residues" evidence="7">
    <location>
        <begin position="259"/>
        <end position="285"/>
    </location>
</feature>
<reference evidence="10 11" key="1">
    <citation type="submission" date="2017-03" db="EMBL/GenBank/DDBJ databases">
        <title>Genomes of endolithic fungi from Antarctica.</title>
        <authorList>
            <person name="Coleine C."/>
            <person name="Masonjones S."/>
            <person name="Stajich J.E."/>
        </authorList>
    </citation>
    <scope>NUCLEOTIDE SEQUENCE [LARGE SCALE GENOMIC DNA]</scope>
    <source>
        <strain evidence="10 11">CCFEE 6315</strain>
    </source>
</reference>
<dbReference type="InterPro" id="IPR003689">
    <property type="entry name" value="ZIP"/>
</dbReference>
<keyword evidence="3 8" id="KW-0812">Transmembrane</keyword>
<keyword evidence="9" id="KW-0732">Signal</keyword>
<proteinExistence type="predicted"/>
<comment type="caution">
    <text evidence="10">The sequence shown here is derived from an EMBL/GenBank/DDBJ whole genome shotgun (WGS) entry which is preliminary data.</text>
</comment>
<feature type="signal peptide" evidence="9">
    <location>
        <begin position="1"/>
        <end position="17"/>
    </location>
</feature>
<evidence type="ECO:0000256" key="7">
    <source>
        <dbReference type="SAM" id="MobiDB-lite"/>
    </source>
</evidence>
<dbReference type="AlphaFoldDB" id="A0A4U0TSJ1"/>
<dbReference type="OrthoDB" id="19859at2759"/>
<dbReference type="PANTHER" id="PTHR16133:SF0">
    <property type="entry name" value="ZINC_IRON REGULATED TRANSPORTER-RELATED PROTEIN 102B, ISOFORM E"/>
    <property type="match status" value="1"/>
</dbReference>
<evidence type="ECO:0000313" key="10">
    <source>
        <dbReference type="EMBL" id="TKA25077.1"/>
    </source>
</evidence>
<dbReference type="PANTHER" id="PTHR16133">
    <property type="entry name" value="SOLUTE CARRIER FAMILY 39 ZINC TRANSPORTER , MEMBER 9-RELATED"/>
    <property type="match status" value="1"/>
</dbReference>
<feature type="region of interest" description="Disordered" evidence="7">
    <location>
        <begin position="143"/>
        <end position="213"/>
    </location>
</feature>
<keyword evidence="5" id="KW-0333">Golgi apparatus</keyword>
<dbReference type="Proteomes" id="UP000308549">
    <property type="component" value="Unassembled WGS sequence"/>
</dbReference>
<feature type="chain" id="PRO_5020666924" evidence="9">
    <location>
        <begin position="18"/>
        <end position="491"/>
    </location>
</feature>
<evidence type="ECO:0000256" key="9">
    <source>
        <dbReference type="SAM" id="SignalP"/>
    </source>
</evidence>
<evidence type="ECO:0000256" key="8">
    <source>
        <dbReference type="SAM" id="Phobius"/>
    </source>
</evidence>